<gene>
    <name evidence="2" type="ordered locus">TP03_0396</name>
</gene>
<dbReference type="STRING" id="5875.Q4MZW3"/>
<keyword evidence="3" id="KW-1185">Reference proteome</keyword>
<dbReference type="GO" id="GO:0031490">
    <property type="term" value="F:chromatin DNA binding"/>
    <property type="evidence" value="ECO:0007669"/>
    <property type="project" value="TreeGrafter"/>
</dbReference>
<dbReference type="AlphaFoldDB" id="Q4MZW3"/>
<protein>
    <recommendedName>
        <fullName evidence="4">GRAM domain-containing protein</fullName>
    </recommendedName>
</protein>
<dbReference type="eggNOG" id="KOG3294">
    <property type="taxonomic scope" value="Eukaryota"/>
</dbReference>
<dbReference type="PANTHER" id="PTHR31606">
    <property type="entry name" value="WW DOMAIN BINDING PROTEIN 2, ISOFORM E"/>
    <property type="match status" value="1"/>
</dbReference>
<dbReference type="PANTHER" id="PTHR31606:SF1">
    <property type="entry name" value="WW DOMAIN BINDING PROTEIN 2, ISOFORM E"/>
    <property type="match status" value="1"/>
</dbReference>
<reference evidence="2 3" key="1">
    <citation type="journal article" date="2005" name="Science">
        <title>Genome sequence of Theileria parva, a bovine pathogen that transforms lymphocytes.</title>
        <authorList>
            <person name="Gardner M.J."/>
            <person name="Bishop R."/>
            <person name="Shah T."/>
            <person name="de Villiers E.P."/>
            <person name="Carlton J.M."/>
            <person name="Hall N."/>
            <person name="Ren Q."/>
            <person name="Paulsen I.T."/>
            <person name="Pain A."/>
            <person name="Berriman M."/>
            <person name="Wilson R.J.M."/>
            <person name="Sato S."/>
            <person name="Ralph S.A."/>
            <person name="Mann D.J."/>
            <person name="Xiong Z."/>
            <person name="Shallom S.J."/>
            <person name="Weidman J."/>
            <person name="Jiang L."/>
            <person name="Lynn J."/>
            <person name="Weaver B."/>
            <person name="Shoaibi A."/>
            <person name="Domingo A.R."/>
            <person name="Wasawo D."/>
            <person name="Crabtree J."/>
            <person name="Wortman J.R."/>
            <person name="Haas B."/>
            <person name="Angiuoli S.V."/>
            <person name="Creasy T.H."/>
            <person name="Lu C."/>
            <person name="Suh B."/>
            <person name="Silva J.C."/>
            <person name="Utterback T.R."/>
            <person name="Feldblyum T.V."/>
            <person name="Pertea M."/>
            <person name="Allen J."/>
            <person name="Nierman W.C."/>
            <person name="Taracha E.L.N."/>
            <person name="Salzberg S.L."/>
            <person name="White O.R."/>
            <person name="Fitzhugh H.A."/>
            <person name="Morzaria S."/>
            <person name="Venter J.C."/>
            <person name="Fraser C.M."/>
            <person name="Nene V."/>
        </authorList>
    </citation>
    <scope>NUCLEOTIDE SEQUENCE [LARGE SCALE GENOMIC DNA]</scope>
    <source>
        <strain evidence="2 3">Muguga</strain>
    </source>
</reference>
<name>Q4MZW3_THEPA</name>
<dbReference type="SUPFAM" id="SSF50729">
    <property type="entry name" value="PH domain-like"/>
    <property type="match status" value="1"/>
</dbReference>
<dbReference type="InParanoid" id="Q4MZW3"/>
<dbReference type="GO" id="GO:0003713">
    <property type="term" value="F:transcription coactivator activity"/>
    <property type="evidence" value="ECO:0007669"/>
    <property type="project" value="InterPro"/>
</dbReference>
<sequence>MERFREIIYQAVENGQKIFSKMSFNPPLSQDVHTKNLLPLLANGEAYILLRPKTQVALQLAKRKVVGKGSTVLTTHRIVFIKDQNEDFKKVFSSLSVPYSHLEHPLFVQPLLLTNHFKFTVYSDRNGAHPFESEGVFKLLFVSGGAQVFLNMFYKFYARYRNNPALMTSSNPMSDLRDDNCAFVDPSDPSHLYFTQPETTQIHDPNSTNHTQTNSTNQQQTNQSQNNQSEGNVTGQTEEGNARTAGEPQGDSGTGHLMNQIGKCSSLFRIGR</sequence>
<dbReference type="EMBL" id="AAGK01000005">
    <property type="protein sequence ID" value="EAN31133.1"/>
    <property type="molecule type" value="Genomic_DNA"/>
</dbReference>
<comment type="caution">
    <text evidence="2">The sequence shown here is derived from an EMBL/GenBank/DDBJ whole genome shotgun (WGS) entry which is preliminary data.</text>
</comment>
<evidence type="ECO:0000256" key="1">
    <source>
        <dbReference type="SAM" id="MobiDB-lite"/>
    </source>
</evidence>
<dbReference type="Proteomes" id="UP000001949">
    <property type="component" value="Unassembled WGS sequence"/>
</dbReference>
<evidence type="ECO:0000313" key="2">
    <source>
        <dbReference type="EMBL" id="EAN31133.1"/>
    </source>
</evidence>
<dbReference type="VEuPathDB" id="PiroplasmaDB:TpMuguga_03g00396"/>
<dbReference type="OMA" id="HPFESEG"/>
<dbReference type="KEGG" id="tpv:TP03_0396"/>
<accession>Q4MZW3</accession>
<dbReference type="InterPro" id="IPR044852">
    <property type="entry name" value="WBP2-like"/>
</dbReference>
<feature type="region of interest" description="Disordered" evidence="1">
    <location>
        <begin position="199"/>
        <end position="272"/>
    </location>
</feature>
<evidence type="ECO:0000313" key="3">
    <source>
        <dbReference type="Proteomes" id="UP000001949"/>
    </source>
</evidence>
<organism evidence="2 3">
    <name type="scientific">Theileria parva</name>
    <name type="common">East coast fever infection agent</name>
    <dbReference type="NCBI Taxonomy" id="5875"/>
    <lineage>
        <taxon>Eukaryota</taxon>
        <taxon>Sar</taxon>
        <taxon>Alveolata</taxon>
        <taxon>Apicomplexa</taxon>
        <taxon>Aconoidasida</taxon>
        <taxon>Piroplasmida</taxon>
        <taxon>Theileriidae</taxon>
        <taxon>Theileria</taxon>
    </lineage>
</organism>
<feature type="compositionally biased region" description="Polar residues" evidence="1">
    <location>
        <begin position="230"/>
        <end position="239"/>
    </location>
</feature>
<evidence type="ECO:0008006" key="4">
    <source>
        <dbReference type="Google" id="ProtNLM"/>
    </source>
</evidence>
<proteinExistence type="predicted"/>
<dbReference type="GO" id="GO:0005634">
    <property type="term" value="C:nucleus"/>
    <property type="evidence" value="ECO:0007669"/>
    <property type="project" value="TreeGrafter"/>
</dbReference>
<feature type="compositionally biased region" description="Low complexity" evidence="1">
    <location>
        <begin position="206"/>
        <end position="229"/>
    </location>
</feature>